<evidence type="ECO:0008006" key="4">
    <source>
        <dbReference type="Google" id="ProtNLM"/>
    </source>
</evidence>
<feature type="compositionally biased region" description="Acidic residues" evidence="1">
    <location>
        <begin position="558"/>
        <end position="567"/>
    </location>
</feature>
<protein>
    <recommendedName>
        <fullName evidence="4">F-box domain-containing protein</fullName>
    </recommendedName>
</protein>
<dbReference type="AlphaFoldDB" id="A0AAN6Y9M1"/>
<reference evidence="2" key="1">
    <citation type="journal article" date="2023" name="Mol. Phylogenet. Evol.">
        <title>Genome-scale phylogeny and comparative genomics of the fungal order Sordariales.</title>
        <authorList>
            <person name="Hensen N."/>
            <person name="Bonometti L."/>
            <person name="Westerberg I."/>
            <person name="Brannstrom I.O."/>
            <person name="Guillou S."/>
            <person name="Cros-Aarteil S."/>
            <person name="Calhoun S."/>
            <person name="Haridas S."/>
            <person name="Kuo A."/>
            <person name="Mondo S."/>
            <person name="Pangilinan J."/>
            <person name="Riley R."/>
            <person name="LaButti K."/>
            <person name="Andreopoulos B."/>
            <person name="Lipzen A."/>
            <person name="Chen C."/>
            <person name="Yan M."/>
            <person name="Daum C."/>
            <person name="Ng V."/>
            <person name="Clum A."/>
            <person name="Steindorff A."/>
            <person name="Ohm R.A."/>
            <person name="Martin F."/>
            <person name="Silar P."/>
            <person name="Natvig D.O."/>
            <person name="Lalanne C."/>
            <person name="Gautier V."/>
            <person name="Ament-Velasquez S.L."/>
            <person name="Kruys A."/>
            <person name="Hutchinson M.I."/>
            <person name="Powell A.J."/>
            <person name="Barry K."/>
            <person name="Miller A.N."/>
            <person name="Grigoriev I.V."/>
            <person name="Debuchy R."/>
            <person name="Gladieux P."/>
            <person name="Hiltunen Thoren M."/>
            <person name="Johannesson H."/>
        </authorList>
    </citation>
    <scope>NUCLEOTIDE SEQUENCE</scope>
    <source>
        <strain evidence="2">PSN293</strain>
    </source>
</reference>
<reference evidence="2" key="2">
    <citation type="submission" date="2023-05" db="EMBL/GenBank/DDBJ databases">
        <authorList>
            <consortium name="Lawrence Berkeley National Laboratory"/>
            <person name="Steindorff A."/>
            <person name="Hensen N."/>
            <person name="Bonometti L."/>
            <person name="Westerberg I."/>
            <person name="Brannstrom I.O."/>
            <person name="Guillou S."/>
            <person name="Cros-Aarteil S."/>
            <person name="Calhoun S."/>
            <person name="Haridas S."/>
            <person name="Kuo A."/>
            <person name="Mondo S."/>
            <person name="Pangilinan J."/>
            <person name="Riley R."/>
            <person name="Labutti K."/>
            <person name="Andreopoulos B."/>
            <person name="Lipzen A."/>
            <person name="Chen C."/>
            <person name="Yanf M."/>
            <person name="Daum C."/>
            <person name="Ng V."/>
            <person name="Clum A."/>
            <person name="Ohm R."/>
            <person name="Martin F."/>
            <person name="Silar P."/>
            <person name="Natvig D."/>
            <person name="Lalanne C."/>
            <person name="Gautier V."/>
            <person name="Ament-Velasquez S.L."/>
            <person name="Kruys A."/>
            <person name="Hutchinson M.I."/>
            <person name="Powell A.J."/>
            <person name="Barry K."/>
            <person name="Miller A.N."/>
            <person name="Grigoriev I.V."/>
            <person name="Debuchy R."/>
            <person name="Gladieux P."/>
            <person name="Thoren M.H."/>
            <person name="Johannesson H."/>
        </authorList>
    </citation>
    <scope>NUCLEOTIDE SEQUENCE</scope>
    <source>
        <strain evidence="2">PSN293</strain>
    </source>
</reference>
<evidence type="ECO:0000313" key="3">
    <source>
        <dbReference type="Proteomes" id="UP001301769"/>
    </source>
</evidence>
<feature type="region of interest" description="Disordered" evidence="1">
    <location>
        <begin position="556"/>
        <end position="589"/>
    </location>
</feature>
<dbReference type="Proteomes" id="UP001301769">
    <property type="component" value="Unassembled WGS sequence"/>
</dbReference>
<name>A0AAN6Y9M1_9PEZI</name>
<keyword evidence="3" id="KW-1185">Reference proteome</keyword>
<proteinExistence type="predicted"/>
<organism evidence="2 3">
    <name type="scientific">Rhypophila decipiens</name>
    <dbReference type="NCBI Taxonomy" id="261697"/>
    <lineage>
        <taxon>Eukaryota</taxon>
        <taxon>Fungi</taxon>
        <taxon>Dikarya</taxon>
        <taxon>Ascomycota</taxon>
        <taxon>Pezizomycotina</taxon>
        <taxon>Sordariomycetes</taxon>
        <taxon>Sordariomycetidae</taxon>
        <taxon>Sordariales</taxon>
        <taxon>Naviculisporaceae</taxon>
        <taxon>Rhypophila</taxon>
    </lineage>
</organism>
<comment type="caution">
    <text evidence="2">The sequence shown here is derived from an EMBL/GenBank/DDBJ whole genome shotgun (WGS) entry which is preliminary data.</text>
</comment>
<evidence type="ECO:0000256" key="1">
    <source>
        <dbReference type="SAM" id="MobiDB-lite"/>
    </source>
</evidence>
<evidence type="ECO:0000313" key="2">
    <source>
        <dbReference type="EMBL" id="KAK4213875.1"/>
    </source>
</evidence>
<gene>
    <name evidence="2" type="ORF">QBC37DRAFT_422274</name>
</gene>
<dbReference type="EMBL" id="MU858102">
    <property type="protein sequence ID" value="KAK4213875.1"/>
    <property type="molecule type" value="Genomic_DNA"/>
</dbReference>
<sequence length="755" mass="84924">MALNKAKAGDTLLGLPYEILLKILRARELDHDDWKSLRLTCRQLAYGPTISCLFHTVGISRLRRDVDAFIGIASESRLAAQVRVITWHELLSNVPICVPVINSFIKDGPTEPNNWMPSFNQDICRNIAHQVLSLDWVPTPHERDDDFEAPSRPEILPLAQIFKAADSMPGVHTLVSKPMETDHPLTSTRATQCYPLTAQALLGDYLCLDRSASGRTNRGLFDFLLPLAASRPPDRYITRLYISDENVNTGSFSVHIDSALLQTAFRNLTHLDVCISHWGDPHELLQLGQCVRTAANLQSLHICAEKHRFDVSAVDAILAGRVRGATGTTLPPTPEDTEFIWQNLCELQITSCIFRIDTVHTLRNFMRRQAHSLRALCLNECQITVKLLLTLLTGNVSSATLNLDRFIILTPEAGDTDPGFENLPSEVIFPDSEDSDSPDHFPDPLLLPHKVGEKQLVDFMNGSFAPEPSKSSSNLAAELKNVRGDSLIYTHVAIFDSSAFHSGSVSDTRARCDIVCTMYDLEETKALDMENGDVRDLEGYSYMEGTDFNPSERILDGDLIDSSDGEEVAGSSNSGHRHPESIDGNPEDGLRWVVARDPNRDVYFWQEPYNADIHLPDSTSPYGEYTSRRYRTEVWRFTHHTGETALGRDALEFWDSWDGEEAGDVAEALPVGYTMRAFINQTAKPSMIGPRFECSREYIKAKGGIKYNLKKSGKIPWLAYDAAREDEIISQYVNRYNWEESELEGWEWSHPEHEW</sequence>
<accession>A0AAN6Y9M1</accession>